<accession>A0AAN6EYH7</accession>
<evidence type="ECO:0000313" key="3">
    <source>
        <dbReference type="Proteomes" id="UP001161757"/>
    </source>
</evidence>
<name>A0AAN6EYH7_EXODE</name>
<organism evidence="2 3">
    <name type="scientific">Exophiala dermatitidis</name>
    <name type="common">Black yeast-like fungus</name>
    <name type="synonym">Wangiella dermatitidis</name>
    <dbReference type="NCBI Taxonomy" id="5970"/>
    <lineage>
        <taxon>Eukaryota</taxon>
        <taxon>Fungi</taxon>
        <taxon>Dikarya</taxon>
        <taxon>Ascomycota</taxon>
        <taxon>Pezizomycotina</taxon>
        <taxon>Eurotiomycetes</taxon>
        <taxon>Chaetothyriomycetidae</taxon>
        <taxon>Chaetothyriales</taxon>
        <taxon>Herpotrichiellaceae</taxon>
        <taxon>Exophiala</taxon>
    </lineage>
</organism>
<proteinExistence type="predicted"/>
<comment type="caution">
    <text evidence="2">The sequence shown here is derived from an EMBL/GenBank/DDBJ whole genome shotgun (WGS) entry which is preliminary data.</text>
</comment>
<feature type="region of interest" description="Disordered" evidence="1">
    <location>
        <begin position="58"/>
        <end position="94"/>
    </location>
</feature>
<dbReference type="EMBL" id="JAJGCB010000004">
    <property type="protein sequence ID" value="KAJ8993259.1"/>
    <property type="molecule type" value="Genomic_DNA"/>
</dbReference>
<dbReference type="AlphaFoldDB" id="A0AAN6EYH7"/>
<sequence length="113" mass="12722">MSRSIDARRQLPTEVEELPRLLNSSRSAIRSLEHNTVGYGQAIANVASLHSLEVQENSARNLGPCGSSRQGQRSMETQRENQGRGARPAPSTWDQIRFASKPSSWVYPWRRAF</sequence>
<gene>
    <name evidence="2" type="ORF">HRR80_003284</name>
</gene>
<dbReference type="Proteomes" id="UP001161757">
    <property type="component" value="Unassembled WGS sequence"/>
</dbReference>
<reference evidence="2" key="1">
    <citation type="submission" date="2023-01" db="EMBL/GenBank/DDBJ databases">
        <title>Exophiala dermititidis isolated from Cystic Fibrosis Patient.</title>
        <authorList>
            <person name="Kurbessoian T."/>
            <person name="Crocker A."/>
            <person name="Murante D."/>
            <person name="Hogan D.A."/>
            <person name="Stajich J.E."/>
        </authorList>
    </citation>
    <scope>NUCLEOTIDE SEQUENCE</scope>
    <source>
        <strain evidence="2">Ex8</strain>
    </source>
</reference>
<evidence type="ECO:0000313" key="2">
    <source>
        <dbReference type="EMBL" id="KAJ8993259.1"/>
    </source>
</evidence>
<protein>
    <submittedName>
        <fullName evidence="2">Uncharacterized protein</fullName>
    </submittedName>
</protein>
<evidence type="ECO:0000256" key="1">
    <source>
        <dbReference type="SAM" id="MobiDB-lite"/>
    </source>
</evidence>